<name>A0AAD5UPK0_9FUNG</name>
<dbReference type="InterPro" id="IPR002713">
    <property type="entry name" value="FF_domain"/>
</dbReference>
<dbReference type="PROSITE" id="PS01159">
    <property type="entry name" value="WW_DOMAIN_1"/>
    <property type="match status" value="2"/>
</dbReference>
<dbReference type="CDD" id="cd00201">
    <property type="entry name" value="WW"/>
    <property type="match status" value="2"/>
</dbReference>
<feature type="domain" description="WW" evidence="2">
    <location>
        <begin position="38"/>
        <end position="72"/>
    </location>
</feature>
<feature type="domain" description="WW" evidence="2">
    <location>
        <begin position="1"/>
        <end position="30"/>
    </location>
</feature>
<keyword evidence="5" id="KW-1185">Reference proteome</keyword>
<feature type="compositionally biased region" description="Basic and acidic residues" evidence="1">
    <location>
        <begin position="504"/>
        <end position="535"/>
    </location>
</feature>
<evidence type="ECO:0000256" key="1">
    <source>
        <dbReference type="SAM" id="MobiDB-lite"/>
    </source>
</evidence>
<evidence type="ECO:0000313" key="5">
    <source>
        <dbReference type="Proteomes" id="UP001210925"/>
    </source>
</evidence>
<dbReference type="Gene3D" id="1.10.10.440">
    <property type="entry name" value="FF domain"/>
    <property type="match status" value="5"/>
</dbReference>
<evidence type="ECO:0000259" key="3">
    <source>
        <dbReference type="PROSITE" id="PS51676"/>
    </source>
</evidence>
<feature type="region of interest" description="Disordered" evidence="1">
    <location>
        <begin position="504"/>
        <end position="545"/>
    </location>
</feature>
<dbReference type="SUPFAM" id="SSF81698">
    <property type="entry name" value="FF domain"/>
    <property type="match status" value="5"/>
</dbReference>
<dbReference type="EMBL" id="JADGKB010000002">
    <property type="protein sequence ID" value="KAJ3262296.1"/>
    <property type="molecule type" value="Genomic_DNA"/>
</dbReference>
<dbReference type="SUPFAM" id="SSF51045">
    <property type="entry name" value="WW domain"/>
    <property type="match status" value="2"/>
</dbReference>
<reference evidence="4" key="1">
    <citation type="submission" date="2020-05" db="EMBL/GenBank/DDBJ databases">
        <title>Phylogenomic resolution of chytrid fungi.</title>
        <authorList>
            <person name="Stajich J.E."/>
            <person name="Amses K."/>
            <person name="Simmons R."/>
            <person name="Seto K."/>
            <person name="Myers J."/>
            <person name="Bonds A."/>
            <person name="Quandt C.A."/>
            <person name="Barry K."/>
            <person name="Liu P."/>
            <person name="Grigoriev I."/>
            <person name="Longcore J.E."/>
            <person name="James T.Y."/>
        </authorList>
    </citation>
    <scope>NUCLEOTIDE SEQUENCE</scope>
    <source>
        <strain evidence="4">PLAUS21</strain>
    </source>
</reference>
<dbReference type="InterPro" id="IPR036517">
    <property type="entry name" value="FF_domain_sf"/>
</dbReference>
<dbReference type="SMART" id="SM00456">
    <property type="entry name" value="WW"/>
    <property type="match status" value="2"/>
</dbReference>
<feature type="compositionally biased region" description="Acidic residues" evidence="1">
    <location>
        <begin position="536"/>
        <end position="545"/>
    </location>
</feature>
<sequence length="545" mass="65654">MSWSEHRTKEGRLYYYNALTKVSTWEPPKAEKTTAQQQLEESAWKEYIDKETKKKYYYNTETKVTTWEMPEDYKELVDKVEKEATIEIPPPTEPPVFVHFRSRDDAEEEFFEMLRENGVEPNWTWEQVVRKCFRHEMYFTLRTVQDRKQGFEKYCNVVRAKELELKKQKQESDEAVLRKLFINTGFDSNTSYKAVLSMVEHTPEFQSTDPANRKPYYLKFIEELRNDEKEAAREQRKNNLAKFKKLLQNLPITPVTTWKECQELYKEAFEQDPELKEMDPMDIIIAFEDYVLTLDSQARQNRNYKIRAIRRQERKEREAYLQLLKELKEKGMLHLEAKWSDVFKLIENDERFLNILGNSGSTPLELFWDEIMILENAHRESRRKIEDHVKSTGFEFTPSTTFEEFVSKFEKYLSAYPKSHVKYAYEDLIYKAESRLRDEKRHQERKHRKKMDAFRSTLKRLSPPIKLTDNWQDVRSRCINPEFHALDEDSRILAFDKFMRRLKEKQDERKKRQRSESLSDSDGGRKKEKRRKNDSSSEEEGEVHD</sequence>
<dbReference type="PANTHER" id="PTHR11864">
    <property type="entry name" value="PRE-MRNA-PROCESSING PROTEIN PRP40"/>
    <property type="match status" value="1"/>
</dbReference>
<dbReference type="GO" id="GO:0003723">
    <property type="term" value="F:RNA binding"/>
    <property type="evidence" value="ECO:0007669"/>
    <property type="project" value="TreeGrafter"/>
</dbReference>
<dbReference type="PANTHER" id="PTHR11864:SF0">
    <property type="entry name" value="PRP40 PRE-MRNA PROCESSING FACTOR 40 HOMOLOG A (YEAST)"/>
    <property type="match status" value="1"/>
</dbReference>
<dbReference type="Gene3D" id="2.20.70.10">
    <property type="match status" value="2"/>
</dbReference>
<dbReference type="AlphaFoldDB" id="A0AAD5UPK0"/>
<accession>A0AAD5UPK0</accession>
<proteinExistence type="predicted"/>
<dbReference type="Proteomes" id="UP001210925">
    <property type="component" value="Unassembled WGS sequence"/>
</dbReference>
<dbReference type="PROSITE" id="PS50020">
    <property type="entry name" value="WW_DOMAIN_2"/>
    <property type="match status" value="2"/>
</dbReference>
<gene>
    <name evidence="4" type="primary">PRPF40A</name>
    <name evidence="4" type="ORF">HK103_002710</name>
</gene>
<dbReference type="InterPro" id="IPR039726">
    <property type="entry name" value="Prp40-like"/>
</dbReference>
<dbReference type="InterPro" id="IPR001202">
    <property type="entry name" value="WW_dom"/>
</dbReference>
<dbReference type="Pfam" id="PF01846">
    <property type="entry name" value="FF"/>
    <property type="match status" value="2"/>
</dbReference>
<feature type="domain" description="FF" evidence="3">
    <location>
        <begin position="312"/>
        <end position="373"/>
    </location>
</feature>
<evidence type="ECO:0000313" key="4">
    <source>
        <dbReference type="EMBL" id="KAJ3262296.1"/>
    </source>
</evidence>
<dbReference type="InterPro" id="IPR036020">
    <property type="entry name" value="WW_dom_sf"/>
</dbReference>
<protein>
    <submittedName>
        <fullName evidence="4">PRP40 pre-mRNA processing factor 40</fullName>
    </submittedName>
</protein>
<dbReference type="SMART" id="SM00441">
    <property type="entry name" value="FF"/>
    <property type="match status" value="5"/>
</dbReference>
<dbReference type="GO" id="GO:0005685">
    <property type="term" value="C:U1 snRNP"/>
    <property type="evidence" value="ECO:0007669"/>
    <property type="project" value="TreeGrafter"/>
</dbReference>
<dbReference type="GO" id="GO:0045292">
    <property type="term" value="P:mRNA cis splicing, via spliceosome"/>
    <property type="evidence" value="ECO:0007669"/>
    <property type="project" value="InterPro"/>
</dbReference>
<dbReference type="PROSITE" id="PS51676">
    <property type="entry name" value="FF"/>
    <property type="match status" value="1"/>
</dbReference>
<organism evidence="4 5">
    <name type="scientific">Boothiomyces macroporosus</name>
    <dbReference type="NCBI Taxonomy" id="261099"/>
    <lineage>
        <taxon>Eukaryota</taxon>
        <taxon>Fungi</taxon>
        <taxon>Fungi incertae sedis</taxon>
        <taxon>Chytridiomycota</taxon>
        <taxon>Chytridiomycota incertae sedis</taxon>
        <taxon>Chytridiomycetes</taxon>
        <taxon>Rhizophydiales</taxon>
        <taxon>Terramycetaceae</taxon>
        <taxon>Boothiomyces</taxon>
    </lineage>
</organism>
<comment type="caution">
    <text evidence="4">The sequence shown here is derived from an EMBL/GenBank/DDBJ whole genome shotgun (WGS) entry which is preliminary data.</text>
</comment>
<dbReference type="GO" id="GO:0071004">
    <property type="term" value="C:U2-type prespliceosome"/>
    <property type="evidence" value="ECO:0007669"/>
    <property type="project" value="TreeGrafter"/>
</dbReference>
<dbReference type="Pfam" id="PF00397">
    <property type="entry name" value="WW"/>
    <property type="match status" value="2"/>
</dbReference>
<evidence type="ECO:0000259" key="2">
    <source>
        <dbReference type="PROSITE" id="PS50020"/>
    </source>
</evidence>
<dbReference type="Pfam" id="PF25432">
    <property type="entry name" value="FF_PRPF40A"/>
    <property type="match status" value="1"/>
</dbReference>